<organism evidence="2 3">
    <name type="scientific">Mycolicibacter sinensis (strain JDM601)</name>
    <name type="common">Mycobacterium sinense</name>
    <dbReference type="NCBI Taxonomy" id="875328"/>
    <lineage>
        <taxon>Bacteria</taxon>
        <taxon>Bacillati</taxon>
        <taxon>Actinomycetota</taxon>
        <taxon>Actinomycetes</taxon>
        <taxon>Mycobacteriales</taxon>
        <taxon>Mycobacteriaceae</taxon>
        <taxon>Mycolicibacter</taxon>
    </lineage>
</organism>
<feature type="region of interest" description="Disordered" evidence="1">
    <location>
        <begin position="37"/>
        <end position="61"/>
    </location>
</feature>
<feature type="region of interest" description="Disordered" evidence="1">
    <location>
        <begin position="120"/>
        <end position="146"/>
    </location>
</feature>
<evidence type="ECO:0000256" key="1">
    <source>
        <dbReference type="SAM" id="MobiDB-lite"/>
    </source>
</evidence>
<name>F5Z1D0_MYCSD</name>
<dbReference type="HOGENOM" id="CLU_1775411_0_0_11"/>
<evidence type="ECO:0000313" key="2">
    <source>
        <dbReference type="EMBL" id="AEF37586.1"/>
    </source>
</evidence>
<proteinExistence type="predicted"/>
<accession>F5Z1D0</accession>
<dbReference type="AlphaFoldDB" id="F5Z1D0"/>
<sequence>MAGTGRLRGGDGHRHLVDCRPQSSIFVAFRHFGGTGNRPAGGVGGSRNARRHPLGPTRPRRDAAVVHVRRRVRGAGFAAGRPPGGGAAAGRDCADGVAGVADLDVPQPGCRWSGRAAWQCPRRRGTGQRRNIGAGDSGRSGRPAHR</sequence>
<dbReference type="STRING" id="875328.JDM601_3586"/>
<evidence type="ECO:0000313" key="3">
    <source>
        <dbReference type="Proteomes" id="UP000009224"/>
    </source>
</evidence>
<dbReference type="KEGG" id="mjd:JDM601_3586"/>
<dbReference type="EMBL" id="CP002329">
    <property type="protein sequence ID" value="AEF37586.1"/>
    <property type="molecule type" value="Genomic_DNA"/>
</dbReference>
<dbReference type="Proteomes" id="UP000009224">
    <property type="component" value="Chromosome"/>
</dbReference>
<keyword evidence="3" id="KW-1185">Reference proteome</keyword>
<gene>
    <name evidence="2" type="ordered locus">JDM601_3586</name>
</gene>
<reference evidence="2 3" key="1">
    <citation type="journal article" date="2011" name="J. Bacteriol.">
        <title>Complete genome sequence of a novel clinical isolate, the nontuberculous Mycobacterium strain JDM601.</title>
        <authorList>
            <person name="Zhang Z.Y."/>
            <person name="Sun Z.Q."/>
            <person name="Wang Z.L."/>
            <person name="Wen Z.L."/>
            <person name="Sun Q.W."/>
            <person name="Zhu Z.Q."/>
            <person name="Song Y.Z."/>
            <person name="Zhao J.W."/>
            <person name="Wang H.H."/>
            <person name="Zhang S.L."/>
            <person name="Guo X.K."/>
        </authorList>
    </citation>
    <scope>NUCLEOTIDE SEQUENCE [LARGE SCALE GENOMIC DNA]</scope>
    <source>
        <strain evidence="2 3">JDM601</strain>
    </source>
</reference>
<protein>
    <submittedName>
        <fullName evidence="2">Uncharacterized protein</fullName>
    </submittedName>
</protein>